<keyword evidence="2" id="KW-1185">Reference proteome</keyword>
<comment type="caution">
    <text evidence="1">The sequence shown here is derived from an EMBL/GenBank/DDBJ whole genome shotgun (WGS) entry which is preliminary data.</text>
</comment>
<reference evidence="2" key="1">
    <citation type="journal article" date="2022" name="Mol. Ecol. Resour.">
        <title>The genomes of chicory, endive, great burdock and yacon provide insights into Asteraceae palaeo-polyploidization history and plant inulin production.</title>
        <authorList>
            <person name="Fan W."/>
            <person name="Wang S."/>
            <person name="Wang H."/>
            <person name="Wang A."/>
            <person name="Jiang F."/>
            <person name="Liu H."/>
            <person name="Zhao H."/>
            <person name="Xu D."/>
            <person name="Zhang Y."/>
        </authorList>
    </citation>
    <scope>NUCLEOTIDE SEQUENCE [LARGE SCALE GENOMIC DNA]</scope>
    <source>
        <strain evidence="2">cv. Yunnan</strain>
    </source>
</reference>
<organism evidence="1 2">
    <name type="scientific">Smallanthus sonchifolius</name>
    <dbReference type="NCBI Taxonomy" id="185202"/>
    <lineage>
        <taxon>Eukaryota</taxon>
        <taxon>Viridiplantae</taxon>
        <taxon>Streptophyta</taxon>
        <taxon>Embryophyta</taxon>
        <taxon>Tracheophyta</taxon>
        <taxon>Spermatophyta</taxon>
        <taxon>Magnoliopsida</taxon>
        <taxon>eudicotyledons</taxon>
        <taxon>Gunneridae</taxon>
        <taxon>Pentapetalae</taxon>
        <taxon>asterids</taxon>
        <taxon>campanulids</taxon>
        <taxon>Asterales</taxon>
        <taxon>Asteraceae</taxon>
        <taxon>Asteroideae</taxon>
        <taxon>Heliantheae alliance</taxon>
        <taxon>Millerieae</taxon>
        <taxon>Smallanthus</taxon>
    </lineage>
</organism>
<reference evidence="1 2" key="2">
    <citation type="journal article" date="2022" name="Mol. Ecol. Resour.">
        <title>The genomes of chicory, endive, great burdock and yacon provide insights into Asteraceae paleo-polyploidization history and plant inulin production.</title>
        <authorList>
            <person name="Fan W."/>
            <person name="Wang S."/>
            <person name="Wang H."/>
            <person name="Wang A."/>
            <person name="Jiang F."/>
            <person name="Liu H."/>
            <person name="Zhao H."/>
            <person name="Xu D."/>
            <person name="Zhang Y."/>
        </authorList>
    </citation>
    <scope>NUCLEOTIDE SEQUENCE [LARGE SCALE GENOMIC DNA]</scope>
    <source>
        <strain evidence="2">cv. Yunnan</strain>
        <tissue evidence="1">Leaves</tissue>
    </source>
</reference>
<dbReference type="EMBL" id="CM042046">
    <property type="protein sequence ID" value="KAI3676530.1"/>
    <property type="molecule type" value="Genomic_DNA"/>
</dbReference>
<proteinExistence type="predicted"/>
<evidence type="ECO:0000313" key="2">
    <source>
        <dbReference type="Proteomes" id="UP001056120"/>
    </source>
</evidence>
<gene>
    <name evidence="1" type="ORF">L1987_86141</name>
</gene>
<protein>
    <submittedName>
        <fullName evidence="1">Uncharacterized protein</fullName>
    </submittedName>
</protein>
<name>A0ACB8XYG0_9ASTR</name>
<sequence length="92" mass="10613">MKILMCEYWRNAKPCINVFKQAWIAPLLSRSNLLITRDIKWANLPQVDVIPCVGGPPVPNNQLFNWFRSKEINRGCLCTTDYSGKTGRCDRK</sequence>
<accession>A0ACB8XYG0</accession>
<dbReference type="Proteomes" id="UP001056120">
    <property type="component" value="Linkage Group LG29"/>
</dbReference>
<evidence type="ECO:0000313" key="1">
    <source>
        <dbReference type="EMBL" id="KAI3676530.1"/>
    </source>
</evidence>